<dbReference type="AlphaFoldDB" id="A0A4Y8WF17"/>
<sequence length="160" mass="17707">MDKLETIYQFNKGLLQSLSIDYQEWQHEPILDFVTDEKVAKELGWTGTHSKSLFLKLKGAGYALLLTDKDSRLDSKGIKALTGKRPSIVGNDEMTKAIGCVPGAVCPFGLPSHIPIIVDRSLFSSKELLYTPGKPDFTIGLPSSRLMDILQALENPIIEM</sequence>
<proteinExistence type="predicted"/>
<dbReference type="Proteomes" id="UP000297753">
    <property type="component" value="Unassembled WGS sequence"/>
</dbReference>
<dbReference type="RefSeq" id="WP_134835608.1">
    <property type="nucleotide sequence ID" value="NZ_SATR01000015.1"/>
</dbReference>
<gene>
    <name evidence="2" type="ORF">ELS82_11480</name>
</gene>
<accession>A0A4Y8WF17</accession>
<evidence type="ECO:0000313" key="2">
    <source>
        <dbReference type="EMBL" id="TFH91487.1"/>
    </source>
</evidence>
<dbReference type="EMBL" id="SATR01000015">
    <property type="protein sequence ID" value="TFH91487.1"/>
    <property type="molecule type" value="Genomic_DNA"/>
</dbReference>
<protein>
    <submittedName>
        <fullName evidence="2">YbaK/EbsC family protein</fullName>
    </submittedName>
</protein>
<dbReference type="OrthoDB" id="9798587at2"/>
<evidence type="ECO:0000259" key="1">
    <source>
        <dbReference type="Pfam" id="PF04073"/>
    </source>
</evidence>
<dbReference type="CDD" id="cd04332">
    <property type="entry name" value="YbaK_like"/>
    <property type="match status" value="1"/>
</dbReference>
<comment type="caution">
    <text evidence="2">The sequence shown here is derived from an EMBL/GenBank/DDBJ whole genome shotgun (WGS) entry which is preliminary data.</text>
</comment>
<name>A0A4Y8WF17_9VIBR</name>
<dbReference type="InterPro" id="IPR007214">
    <property type="entry name" value="YbaK/aa-tRNA-synth-assoc-dom"/>
</dbReference>
<dbReference type="GO" id="GO:0002161">
    <property type="term" value="F:aminoacyl-tRNA deacylase activity"/>
    <property type="evidence" value="ECO:0007669"/>
    <property type="project" value="InterPro"/>
</dbReference>
<organism evidence="2 3">
    <name type="scientific">Vibrio ouci</name>
    <dbReference type="NCBI Taxonomy" id="2499078"/>
    <lineage>
        <taxon>Bacteria</taxon>
        <taxon>Pseudomonadati</taxon>
        <taxon>Pseudomonadota</taxon>
        <taxon>Gammaproteobacteria</taxon>
        <taxon>Vibrionales</taxon>
        <taxon>Vibrionaceae</taxon>
        <taxon>Vibrio</taxon>
    </lineage>
</organism>
<dbReference type="SUPFAM" id="SSF55826">
    <property type="entry name" value="YbaK/ProRS associated domain"/>
    <property type="match status" value="1"/>
</dbReference>
<dbReference type="PANTHER" id="PTHR30411:SF0">
    <property type="entry name" value="CYS-TRNA(PRO)_CYS-TRNA(CYS) DEACYLASE YBAK"/>
    <property type="match status" value="1"/>
</dbReference>
<reference evidence="2 3" key="1">
    <citation type="submission" date="2019-01" db="EMBL/GenBank/DDBJ databases">
        <title>Vibrio BEI176 sp. nov, a marine bacterium isolated from China: eastern marignal seas.</title>
        <authorList>
            <person name="Li B."/>
        </authorList>
    </citation>
    <scope>NUCLEOTIDE SEQUENCE [LARGE SCALE GENOMIC DNA]</scope>
    <source>
        <strain evidence="2 3">BEI176</strain>
    </source>
</reference>
<feature type="domain" description="YbaK/aminoacyl-tRNA synthetase-associated" evidence="1">
    <location>
        <begin position="37"/>
        <end position="147"/>
    </location>
</feature>
<dbReference type="InterPro" id="IPR036754">
    <property type="entry name" value="YbaK/aa-tRNA-synt-asso_dom_sf"/>
</dbReference>
<keyword evidence="3" id="KW-1185">Reference proteome</keyword>
<evidence type="ECO:0000313" key="3">
    <source>
        <dbReference type="Proteomes" id="UP000297753"/>
    </source>
</evidence>
<dbReference type="Gene3D" id="3.90.960.10">
    <property type="entry name" value="YbaK/aminoacyl-tRNA synthetase-associated domain"/>
    <property type="match status" value="1"/>
</dbReference>
<dbReference type="PANTHER" id="PTHR30411">
    <property type="entry name" value="CYTOPLASMIC PROTEIN"/>
    <property type="match status" value="1"/>
</dbReference>
<dbReference type="Pfam" id="PF04073">
    <property type="entry name" value="tRNA_edit"/>
    <property type="match status" value="1"/>
</dbReference>